<organism evidence="4 5">
    <name type="scientific">Dryococelus australis</name>
    <dbReference type="NCBI Taxonomy" id="614101"/>
    <lineage>
        <taxon>Eukaryota</taxon>
        <taxon>Metazoa</taxon>
        <taxon>Ecdysozoa</taxon>
        <taxon>Arthropoda</taxon>
        <taxon>Hexapoda</taxon>
        <taxon>Insecta</taxon>
        <taxon>Pterygota</taxon>
        <taxon>Neoptera</taxon>
        <taxon>Polyneoptera</taxon>
        <taxon>Phasmatodea</taxon>
        <taxon>Verophasmatodea</taxon>
        <taxon>Anareolatae</taxon>
        <taxon>Phasmatidae</taxon>
        <taxon>Eurycanthinae</taxon>
        <taxon>Dryococelus</taxon>
    </lineage>
</organism>
<dbReference type="PANTHER" id="PTHR11069:SF23">
    <property type="entry name" value="LYSOSOMAL ACID GLUCOSYLCERAMIDASE"/>
    <property type="match status" value="1"/>
</dbReference>
<dbReference type="Gene3D" id="2.60.40.1180">
    <property type="entry name" value="Golgi alpha-mannosidase II"/>
    <property type="match status" value="1"/>
</dbReference>
<reference evidence="4 5" key="1">
    <citation type="submission" date="2023-02" db="EMBL/GenBank/DDBJ databases">
        <title>LHISI_Scaffold_Assembly.</title>
        <authorList>
            <person name="Stuart O.P."/>
            <person name="Cleave R."/>
            <person name="Magrath M.J.L."/>
            <person name="Mikheyev A.S."/>
        </authorList>
    </citation>
    <scope>NUCLEOTIDE SEQUENCE [LARGE SCALE GENOMIC DNA]</scope>
    <source>
        <strain evidence="4">Daus_M_001</strain>
        <tissue evidence="4">Leg muscle</tissue>
    </source>
</reference>
<dbReference type="EMBL" id="JARBHB010000016">
    <property type="protein sequence ID" value="KAJ8866954.1"/>
    <property type="molecule type" value="Genomic_DNA"/>
</dbReference>
<keyword evidence="2" id="KW-0378">Hydrolase</keyword>
<evidence type="ECO:0000313" key="4">
    <source>
        <dbReference type="EMBL" id="KAJ8866954.1"/>
    </source>
</evidence>
<evidence type="ECO:0000256" key="1">
    <source>
        <dbReference type="ARBA" id="ARBA00022729"/>
    </source>
</evidence>
<feature type="compositionally biased region" description="Polar residues" evidence="3">
    <location>
        <begin position="15"/>
        <end position="32"/>
    </location>
</feature>
<proteinExistence type="predicted"/>
<name>A0ABQ9G7E1_9NEOP</name>
<feature type="region of interest" description="Disordered" evidence="3">
    <location>
        <begin position="1"/>
        <end position="45"/>
    </location>
</feature>
<gene>
    <name evidence="4" type="ORF">PR048_032816</name>
</gene>
<dbReference type="InterPro" id="IPR001139">
    <property type="entry name" value="Glyco_hydro_30"/>
</dbReference>
<evidence type="ECO:0000313" key="5">
    <source>
        <dbReference type="Proteomes" id="UP001159363"/>
    </source>
</evidence>
<dbReference type="InterPro" id="IPR013780">
    <property type="entry name" value="Glyco_hydro_b"/>
</dbReference>
<evidence type="ECO:0008006" key="6">
    <source>
        <dbReference type="Google" id="ProtNLM"/>
    </source>
</evidence>
<comment type="caution">
    <text evidence="4">The sequence shown here is derived from an EMBL/GenBank/DDBJ whole genome shotgun (WGS) entry which is preliminary data.</text>
</comment>
<dbReference type="PANTHER" id="PTHR11069">
    <property type="entry name" value="GLUCOSYLCERAMIDASE"/>
    <property type="match status" value="1"/>
</dbReference>
<dbReference type="SUPFAM" id="SSF51011">
    <property type="entry name" value="Glycosyl hydrolase domain"/>
    <property type="match status" value="1"/>
</dbReference>
<protein>
    <recommendedName>
        <fullName evidence="6">Glucosylceramidase</fullName>
    </recommendedName>
</protein>
<keyword evidence="1" id="KW-0732">Signal</keyword>
<dbReference type="Proteomes" id="UP001159363">
    <property type="component" value="Chromosome 15"/>
</dbReference>
<dbReference type="Gene3D" id="3.20.20.80">
    <property type="entry name" value="Glycosidases"/>
    <property type="match status" value="1"/>
</dbReference>
<accession>A0ABQ9G7E1</accession>
<evidence type="ECO:0000256" key="3">
    <source>
        <dbReference type="SAM" id="MobiDB-lite"/>
    </source>
</evidence>
<evidence type="ECO:0000256" key="2">
    <source>
        <dbReference type="ARBA" id="ARBA00022801"/>
    </source>
</evidence>
<keyword evidence="5" id="KW-1185">Reference proteome</keyword>
<sequence>MAFINEVSQRLPGATSGNHGKQNSGWPEQDSNPRPAECESSITSSSKWKTQNSAGAQYKECQKRDYGSSSIVCVCNETYCDTVQSIKPALVSNGNYLMYVSSTAGLRLHPQEGKFSSATIIHHIDRFSVKFEFHRFWGRGGTVVRILASHQGKPGKFIGGDAPKFSHVVILPDNAASQRVFSGISHIPQRCIPPLLHTHFASPSLAIKNSMFRGVQTSSLTSLTHRCLYNLSSRIFTMEPSTTYQEMLGFGAALTDSVAYNLYTLSEKAREMVLQ</sequence>